<name>A0AAV4QS54_9ARAC</name>
<dbReference type="Proteomes" id="UP001054837">
    <property type="component" value="Unassembled WGS sequence"/>
</dbReference>
<feature type="compositionally biased region" description="Basic and acidic residues" evidence="1">
    <location>
        <begin position="164"/>
        <end position="185"/>
    </location>
</feature>
<feature type="compositionally biased region" description="Basic and acidic residues" evidence="1">
    <location>
        <begin position="191"/>
        <end position="202"/>
    </location>
</feature>
<keyword evidence="3" id="KW-1185">Reference proteome</keyword>
<protein>
    <submittedName>
        <fullName evidence="2">Uncharacterized protein</fullName>
    </submittedName>
</protein>
<dbReference type="AlphaFoldDB" id="A0AAV4QS54"/>
<accession>A0AAV4QS54</accession>
<comment type="caution">
    <text evidence="2">The sequence shown here is derived from an EMBL/GenBank/DDBJ whole genome shotgun (WGS) entry which is preliminary data.</text>
</comment>
<evidence type="ECO:0000313" key="2">
    <source>
        <dbReference type="EMBL" id="GIY12878.1"/>
    </source>
</evidence>
<gene>
    <name evidence="2" type="primary">AVEN_51781_1</name>
    <name evidence="2" type="ORF">CDAR_533111</name>
</gene>
<evidence type="ECO:0000313" key="3">
    <source>
        <dbReference type="Proteomes" id="UP001054837"/>
    </source>
</evidence>
<feature type="compositionally biased region" description="Basic and acidic residues" evidence="1">
    <location>
        <begin position="209"/>
        <end position="233"/>
    </location>
</feature>
<feature type="compositionally biased region" description="Acidic residues" evidence="1">
    <location>
        <begin position="149"/>
        <end position="163"/>
    </location>
</feature>
<proteinExistence type="predicted"/>
<feature type="compositionally biased region" description="Basic and acidic residues" evidence="1">
    <location>
        <begin position="139"/>
        <end position="148"/>
    </location>
</feature>
<dbReference type="EMBL" id="BPLQ01005143">
    <property type="protein sequence ID" value="GIY12878.1"/>
    <property type="molecule type" value="Genomic_DNA"/>
</dbReference>
<reference evidence="2 3" key="1">
    <citation type="submission" date="2021-06" db="EMBL/GenBank/DDBJ databases">
        <title>Caerostris darwini draft genome.</title>
        <authorList>
            <person name="Kono N."/>
            <person name="Arakawa K."/>
        </authorList>
    </citation>
    <scope>NUCLEOTIDE SEQUENCE [LARGE SCALE GENOMIC DNA]</scope>
</reference>
<evidence type="ECO:0000256" key="1">
    <source>
        <dbReference type="SAM" id="MobiDB-lite"/>
    </source>
</evidence>
<organism evidence="2 3">
    <name type="scientific">Caerostris darwini</name>
    <dbReference type="NCBI Taxonomy" id="1538125"/>
    <lineage>
        <taxon>Eukaryota</taxon>
        <taxon>Metazoa</taxon>
        <taxon>Ecdysozoa</taxon>
        <taxon>Arthropoda</taxon>
        <taxon>Chelicerata</taxon>
        <taxon>Arachnida</taxon>
        <taxon>Araneae</taxon>
        <taxon>Araneomorphae</taxon>
        <taxon>Entelegynae</taxon>
        <taxon>Araneoidea</taxon>
        <taxon>Araneidae</taxon>
        <taxon>Caerostris</taxon>
    </lineage>
</organism>
<feature type="region of interest" description="Disordered" evidence="1">
    <location>
        <begin position="139"/>
        <end position="239"/>
    </location>
</feature>
<sequence>MGNNVTYGFQNLPSVYLRDLRKKTGRRFRFALTTRKSEAGAAKKTDADAQKATELNSKSVAEYVISNPDFLDELVMTHIAQDRVRAWIKVPTDDDQCAIEAADYEGNVQSTAQEFKAAPSTTDDDQRLVLMKFSKKDLHKTDSEKLEKEEEIEDEVKEEDEATKEDTEKHVEIEDEKDSKDKDEKEESTEPPEKPDEKKEATEPAESSEADKSTEEPKSSEKEEKVDSGRSRGDSNFQQQIEELSFRQRKTLIITRGRLVYPITYQLQELKALLERPDLSKPCREINR</sequence>